<evidence type="ECO:0000256" key="1">
    <source>
        <dbReference type="ARBA" id="ARBA00004651"/>
    </source>
</evidence>
<comment type="caution">
    <text evidence="8">The sequence shown here is derived from an EMBL/GenBank/DDBJ whole genome shotgun (WGS) entry which is preliminary data.</text>
</comment>
<feature type="transmembrane region" description="Helical" evidence="6">
    <location>
        <begin position="92"/>
        <end position="119"/>
    </location>
</feature>
<dbReference type="PANTHER" id="PTHR12677">
    <property type="entry name" value="GOLGI APPARATUS MEMBRANE PROTEIN TVP38-RELATED"/>
    <property type="match status" value="1"/>
</dbReference>
<dbReference type="Pfam" id="PF09335">
    <property type="entry name" value="VTT_dom"/>
    <property type="match status" value="1"/>
</dbReference>
<feature type="transmembrane region" description="Helical" evidence="6">
    <location>
        <begin position="148"/>
        <end position="172"/>
    </location>
</feature>
<accession>A0A364K3E4</accession>
<dbReference type="EMBL" id="QJKK01000006">
    <property type="protein sequence ID" value="RAL23357.1"/>
    <property type="molecule type" value="Genomic_DNA"/>
</dbReference>
<keyword evidence="3 6" id="KW-0812">Transmembrane</keyword>
<feature type="transmembrane region" description="Helical" evidence="6">
    <location>
        <begin position="205"/>
        <end position="225"/>
    </location>
</feature>
<dbReference type="AlphaFoldDB" id="A0A364K3E4"/>
<feature type="transmembrane region" description="Helical" evidence="6">
    <location>
        <begin position="12"/>
        <end position="35"/>
    </location>
</feature>
<evidence type="ECO:0000256" key="2">
    <source>
        <dbReference type="ARBA" id="ARBA00022475"/>
    </source>
</evidence>
<comment type="subcellular location">
    <subcellularLocation>
        <location evidence="1 6">Cell membrane</location>
        <topology evidence="1 6">Multi-pass membrane protein</topology>
    </subcellularLocation>
</comment>
<protein>
    <recommendedName>
        <fullName evidence="6">TVP38/TMEM64 family membrane protein</fullName>
    </recommendedName>
</protein>
<reference evidence="8 9" key="2">
    <citation type="submission" date="2018-06" db="EMBL/GenBank/DDBJ databases">
        <authorList>
            <person name="Zhirakovskaya E."/>
        </authorList>
    </citation>
    <scope>NUCLEOTIDE SEQUENCE [LARGE SCALE GENOMIC DNA]</scope>
    <source>
        <strain evidence="8 9">FBKL4.011</strain>
    </source>
</reference>
<keyword evidence="2 6" id="KW-1003">Cell membrane</keyword>
<proteinExistence type="inferred from homology"/>
<evidence type="ECO:0000256" key="5">
    <source>
        <dbReference type="ARBA" id="ARBA00023136"/>
    </source>
</evidence>
<name>A0A364K3E4_9BACL</name>
<evidence type="ECO:0000256" key="6">
    <source>
        <dbReference type="RuleBase" id="RU366058"/>
    </source>
</evidence>
<evidence type="ECO:0000256" key="3">
    <source>
        <dbReference type="ARBA" id="ARBA00022692"/>
    </source>
</evidence>
<evidence type="ECO:0000259" key="7">
    <source>
        <dbReference type="Pfam" id="PF09335"/>
    </source>
</evidence>
<dbReference type="InterPro" id="IPR032816">
    <property type="entry name" value="VTT_dom"/>
</dbReference>
<feature type="domain" description="VTT" evidence="7">
    <location>
        <begin position="82"/>
        <end position="196"/>
    </location>
</feature>
<keyword evidence="9" id="KW-1185">Reference proteome</keyword>
<keyword evidence="4 6" id="KW-1133">Transmembrane helix</keyword>
<reference evidence="8 9" key="1">
    <citation type="submission" date="2018-06" db="EMBL/GenBank/DDBJ databases">
        <title>Thermoflavimicrobium daqus sp. nov., a thermophilic microbe isolated from Moutai-flavour Daqu.</title>
        <authorList>
            <person name="Wang X."/>
            <person name="Zhou H."/>
        </authorList>
    </citation>
    <scope>NUCLEOTIDE SEQUENCE [LARGE SCALE GENOMIC DNA]</scope>
    <source>
        <strain evidence="8 9">FBKL4.011</strain>
    </source>
</reference>
<gene>
    <name evidence="8" type="ORF">DL897_11745</name>
</gene>
<evidence type="ECO:0000313" key="9">
    <source>
        <dbReference type="Proteomes" id="UP000251213"/>
    </source>
</evidence>
<dbReference type="Proteomes" id="UP000251213">
    <property type="component" value="Unassembled WGS sequence"/>
</dbReference>
<feature type="transmembrane region" description="Helical" evidence="6">
    <location>
        <begin position="178"/>
        <end position="198"/>
    </location>
</feature>
<dbReference type="OrthoDB" id="371137at2"/>
<dbReference type="InterPro" id="IPR015414">
    <property type="entry name" value="TMEM64"/>
</dbReference>
<comment type="similarity">
    <text evidence="6">Belongs to the TVP38/TMEM64 family.</text>
</comment>
<dbReference type="GO" id="GO:0005886">
    <property type="term" value="C:plasma membrane"/>
    <property type="evidence" value="ECO:0007669"/>
    <property type="project" value="UniProtKB-SubCell"/>
</dbReference>
<sequence>MQNTPTNHHRKWRLFFGFLLITLFLVGIIYLSILLDWQKIWIQAKQLFSSVESLRSFILGFGVWAPVAFFVIQVLQVVIAPIPGGATVVVSAYLFGTLGGLALSLAGAVTGSIIVFLLGRYWGRPLVMKLVGPSIYNKYIGVFDRKGLLLFIIFLLPFLPDDAVCALAGLSTISFRRFFILVLIGRLPSMFVTILITTGLLKGSLVLWVTIGIIVLLSLGIAYFYRSHIETWVLSKKTERN</sequence>
<evidence type="ECO:0000313" key="8">
    <source>
        <dbReference type="EMBL" id="RAL23357.1"/>
    </source>
</evidence>
<organism evidence="8 9">
    <name type="scientific">Thermoflavimicrobium daqui</name>
    <dbReference type="NCBI Taxonomy" id="2137476"/>
    <lineage>
        <taxon>Bacteria</taxon>
        <taxon>Bacillati</taxon>
        <taxon>Bacillota</taxon>
        <taxon>Bacilli</taxon>
        <taxon>Bacillales</taxon>
        <taxon>Thermoactinomycetaceae</taxon>
        <taxon>Thermoflavimicrobium</taxon>
    </lineage>
</organism>
<dbReference type="RefSeq" id="WP_113659342.1">
    <property type="nucleotide sequence ID" value="NZ_KZ845668.1"/>
</dbReference>
<feature type="transmembrane region" description="Helical" evidence="6">
    <location>
        <begin position="56"/>
        <end position="80"/>
    </location>
</feature>
<evidence type="ECO:0000256" key="4">
    <source>
        <dbReference type="ARBA" id="ARBA00022989"/>
    </source>
</evidence>
<keyword evidence="5 6" id="KW-0472">Membrane</keyword>
<dbReference type="PANTHER" id="PTHR12677:SF59">
    <property type="entry name" value="GOLGI APPARATUS MEMBRANE PROTEIN TVP38-RELATED"/>
    <property type="match status" value="1"/>
</dbReference>